<dbReference type="GO" id="GO:0007160">
    <property type="term" value="P:cell-matrix adhesion"/>
    <property type="evidence" value="ECO:0007669"/>
    <property type="project" value="TreeGrafter"/>
</dbReference>
<dbReference type="InterPro" id="IPR000413">
    <property type="entry name" value="Integrin_alpha"/>
</dbReference>
<gene>
    <name evidence="4" type="ORF">Rhe02_69540</name>
</gene>
<evidence type="ECO:0000256" key="2">
    <source>
        <dbReference type="ARBA" id="ARBA00022737"/>
    </source>
</evidence>
<organism evidence="4 5">
    <name type="scientific">Rhizocola hellebori</name>
    <dbReference type="NCBI Taxonomy" id="1392758"/>
    <lineage>
        <taxon>Bacteria</taxon>
        <taxon>Bacillati</taxon>
        <taxon>Actinomycetota</taxon>
        <taxon>Actinomycetes</taxon>
        <taxon>Micromonosporales</taxon>
        <taxon>Micromonosporaceae</taxon>
        <taxon>Rhizocola</taxon>
    </lineage>
</organism>
<dbReference type="GO" id="GO:0009897">
    <property type="term" value="C:external side of plasma membrane"/>
    <property type="evidence" value="ECO:0007669"/>
    <property type="project" value="TreeGrafter"/>
</dbReference>
<proteinExistence type="predicted"/>
<dbReference type="SMART" id="SM00191">
    <property type="entry name" value="Int_alpha"/>
    <property type="match status" value="5"/>
</dbReference>
<protein>
    <recommendedName>
        <fullName evidence="6">VCBS repeat-containing protein</fullName>
    </recommendedName>
</protein>
<dbReference type="AlphaFoldDB" id="A0A8J3QFW2"/>
<dbReference type="GO" id="GO:0008305">
    <property type="term" value="C:integrin complex"/>
    <property type="evidence" value="ECO:0007669"/>
    <property type="project" value="InterPro"/>
</dbReference>
<dbReference type="Proteomes" id="UP000612899">
    <property type="component" value="Unassembled WGS sequence"/>
</dbReference>
<dbReference type="GO" id="GO:0033627">
    <property type="term" value="P:cell adhesion mediated by integrin"/>
    <property type="evidence" value="ECO:0007669"/>
    <property type="project" value="TreeGrafter"/>
</dbReference>
<dbReference type="PROSITE" id="PS51470">
    <property type="entry name" value="FG_GAP"/>
    <property type="match status" value="2"/>
</dbReference>
<dbReference type="EMBL" id="BONY01000057">
    <property type="protein sequence ID" value="GIH08887.1"/>
    <property type="molecule type" value="Genomic_DNA"/>
</dbReference>
<evidence type="ECO:0000256" key="3">
    <source>
        <dbReference type="ARBA" id="ARBA00023180"/>
    </source>
</evidence>
<dbReference type="PRINTS" id="PR01185">
    <property type="entry name" value="INTEGRINA"/>
</dbReference>
<name>A0A8J3QFW2_9ACTN</name>
<evidence type="ECO:0000256" key="1">
    <source>
        <dbReference type="ARBA" id="ARBA00022729"/>
    </source>
</evidence>
<evidence type="ECO:0000313" key="5">
    <source>
        <dbReference type="Proteomes" id="UP000612899"/>
    </source>
</evidence>
<evidence type="ECO:0000313" key="4">
    <source>
        <dbReference type="EMBL" id="GIH08887.1"/>
    </source>
</evidence>
<reference evidence="4" key="1">
    <citation type="submission" date="2021-01" db="EMBL/GenBank/DDBJ databases">
        <title>Whole genome shotgun sequence of Rhizocola hellebori NBRC 109834.</title>
        <authorList>
            <person name="Komaki H."/>
            <person name="Tamura T."/>
        </authorList>
    </citation>
    <scope>NUCLEOTIDE SEQUENCE</scope>
    <source>
        <strain evidence="4">NBRC 109834</strain>
    </source>
</reference>
<dbReference type="InterPro" id="IPR028994">
    <property type="entry name" value="Integrin_alpha_N"/>
</dbReference>
<keyword evidence="1" id="KW-0732">Signal</keyword>
<dbReference type="GO" id="GO:0007229">
    <property type="term" value="P:integrin-mediated signaling pathway"/>
    <property type="evidence" value="ECO:0007669"/>
    <property type="project" value="TreeGrafter"/>
</dbReference>
<dbReference type="PANTHER" id="PTHR23220">
    <property type="entry name" value="INTEGRIN ALPHA"/>
    <property type="match status" value="1"/>
</dbReference>
<keyword evidence="5" id="KW-1185">Reference proteome</keyword>
<dbReference type="Gene3D" id="2.130.10.130">
    <property type="entry name" value="Integrin alpha, N-terminal"/>
    <property type="match status" value="2"/>
</dbReference>
<dbReference type="GO" id="GO:0098609">
    <property type="term" value="P:cell-cell adhesion"/>
    <property type="evidence" value="ECO:0007669"/>
    <property type="project" value="TreeGrafter"/>
</dbReference>
<dbReference type="Pfam" id="PF01839">
    <property type="entry name" value="FG-GAP"/>
    <property type="match status" value="1"/>
</dbReference>
<dbReference type="SUPFAM" id="SSF69318">
    <property type="entry name" value="Integrin alpha N-terminal domain"/>
    <property type="match status" value="2"/>
</dbReference>
<sequence length="390" mass="39340">MAVVVLLGATGPAQARPCEPRILHTFVGQPASVYGGAVARISDVDSDRVADIIVGAPGYTDTAGVVGLVEVRSGRTGKLLHKFHGQPGDRFGYSIAEAGDVDGDSVPDIVVGAPGVAQLACVQSPAKGRVYVHSGRTGALIARHEGVEPGGQFGAAVASAGGGDVVVGAPCANKAVVIDGRSGAVKRTHTGAREGDAFGWGAGALADGYVIGAPDAGEGQGGTASVYDRHGRWRFTVAGQTPGGDFGWFFTASSGDVTGDGRDDVYVSDFSTANGDAYVFDGRDGKLVWRFTGTEPGEGAGPGRGAGDVDRDGRADVVVGSYLSSAGADHGGKFTVYSGRTGKAIVTYPGPNAGELIGFDVVGLGDVNGDGRADMLVSARGRNTVYVIGL</sequence>
<dbReference type="GO" id="GO:0005178">
    <property type="term" value="F:integrin binding"/>
    <property type="evidence" value="ECO:0007669"/>
    <property type="project" value="TreeGrafter"/>
</dbReference>
<keyword evidence="3" id="KW-0325">Glycoprotein</keyword>
<comment type="caution">
    <text evidence="4">The sequence shown here is derived from an EMBL/GenBank/DDBJ whole genome shotgun (WGS) entry which is preliminary data.</text>
</comment>
<dbReference type="InterPro" id="IPR013517">
    <property type="entry name" value="FG-GAP"/>
</dbReference>
<dbReference type="PANTHER" id="PTHR23220:SF133">
    <property type="entry name" value="INTEGRIN ALPHA-PS2"/>
    <property type="match status" value="1"/>
</dbReference>
<accession>A0A8J3QFW2</accession>
<dbReference type="InterPro" id="IPR013519">
    <property type="entry name" value="Int_alpha_beta-p"/>
</dbReference>
<keyword evidence="2" id="KW-0677">Repeat</keyword>
<evidence type="ECO:0008006" key="6">
    <source>
        <dbReference type="Google" id="ProtNLM"/>
    </source>
</evidence>